<evidence type="ECO:0008006" key="5">
    <source>
        <dbReference type="Google" id="ProtNLM"/>
    </source>
</evidence>
<accession>A0A4S3JGF8</accession>
<dbReference type="InterPro" id="IPR036388">
    <property type="entry name" value="WH-like_DNA-bd_sf"/>
</dbReference>
<evidence type="ECO:0000313" key="3">
    <source>
        <dbReference type="Proteomes" id="UP000308092"/>
    </source>
</evidence>
<dbReference type="OrthoDB" id="1606438at2759"/>
<protein>
    <recommendedName>
        <fullName evidence="5">O-methyltransferase domain-containing protein</fullName>
    </recommendedName>
</protein>
<dbReference type="STRING" id="1220188.A0A4S3JGF8"/>
<dbReference type="EMBL" id="SOSA01000219">
    <property type="protein sequence ID" value="THC94245.1"/>
    <property type="molecule type" value="Genomic_DNA"/>
</dbReference>
<dbReference type="SUPFAM" id="SSF46785">
    <property type="entry name" value="Winged helix' DNA-binding domain"/>
    <property type="match status" value="1"/>
</dbReference>
<comment type="caution">
    <text evidence="2">The sequence shown here is derived from an EMBL/GenBank/DDBJ whole genome shotgun (WGS) entry which is preliminary data.</text>
</comment>
<dbReference type="AlphaFoldDB" id="A0A4S3JGF8"/>
<organism evidence="2 3">
    <name type="scientific">Aspergillus tanneri</name>
    <dbReference type="NCBI Taxonomy" id="1220188"/>
    <lineage>
        <taxon>Eukaryota</taxon>
        <taxon>Fungi</taxon>
        <taxon>Dikarya</taxon>
        <taxon>Ascomycota</taxon>
        <taxon>Pezizomycotina</taxon>
        <taxon>Eurotiomycetes</taxon>
        <taxon>Eurotiomycetidae</taxon>
        <taxon>Eurotiales</taxon>
        <taxon>Aspergillaceae</taxon>
        <taxon>Aspergillus</taxon>
        <taxon>Aspergillus subgen. Circumdati</taxon>
    </lineage>
</organism>
<dbReference type="Gene3D" id="3.40.50.150">
    <property type="entry name" value="Vaccinia Virus protein VP39"/>
    <property type="match status" value="1"/>
</dbReference>
<dbReference type="PANTHER" id="PTHR43712">
    <property type="entry name" value="PUTATIVE (AFU_ORTHOLOGUE AFUA_4G14580)-RELATED"/>
    <property type="match status" value="1"/>
</dbReference>
<dbReference type="GeneID" id="54330724"/>
<name>A0A4S3JGF8_9EURO</name>
<dbReference type="VEuPathDB" id="FungiDB:EYZ11_006296"/>
<gene>
    <name evidence="1" type="ORF">ATNIH1004_008022</name>
    <name evidence="2" type="ORF">EYZ11_006296</name>
</gene>
<evidence type="ECO:0000313" key="2">
    <source>
        <dbReference type="EMBL" id="THC94245.1"/>
    </source>
</evidence>
<reference evidence="1 4" key="2">
    <citation type="submission" date="2019-08" db="EMBL/GenBank/DDBJ databases">
        <title>The genome sequence of a newly discovered highly antifungal drug resistant Aspergillus species, Aspergillus tanneri NIH 1004.</title>
        <authorList>
            <person name="Mounaud S."/>
            <person name="Singh I."/>
            <person name="Joardar V."/>
            <person name="Pakala S."/>
            <person name="Pakala S."/>
            <person name="Venepally P."/>
            <person name="Chung J.K."/>
            <person name="Losada L."/>
            <person name="Nierman W.C."/>
        </authorList>
    </citation>
    <scope>NUCLEOTIDE SEQUENCE [LARGE SCALE GENOMIC DNA]</scope>
    <source>
        <strain evidence="1 4">NIH1004</strain>
    </source>
</reference>
<dbReference type="RefSeq" id="XP_033425950.1">
    <property type="nucleotide sequence ID" value="XM_033572635.1"/>
</dbReference>
<proteinExistence type="predicted"/>
<sequence length="441" mass="48151">MNTMNSIVQLETYANELSCAARSLVAHCQNANISSTGPQLRIPEDAPRSIHQDRQKILGSLAKLQVLLRGPDDFLQQMALQIQMLASVQWLSSLQVLVCLPLAGSLALKDLAQLAGVPETQLSRVIRLTASGGFLQEPQPGQIRHTPLSTVFVSQRRFRDATMFLAECCTPSALRMASTMHPHVGSSAEVPCASAYSLAFSTSVPFLKACSSTPKLQRQWSAFLQYTGDFEEKVTEVLSRLDWAHLGDCCIVESGAQSAETAKVLSELYPGLQIIVQTETRSSDSAHPPASLEAYNPRITLQTRALGMPQPVLDAAAYILRLPPSSWESGRSLVLMELQSYCTILAANRRAMLILTARMLPQPGTVDREIETIARMRDMILFQLGAERDPEVSEVVDLVGSVGDAQGRLVIVDRLRARNNLAVALAVKYQGWSELDGVLAA</sequence>
<dbReference type="EMBL" id="QUQM01000007">
    <property type="protein sequence ID" value="KAA8646589.1"/>
    <property type="molecule type" value="Genomic_DNA"/>
</dbReference>
<evidence type="ECO:0000313" key="4">
    <source>
        <dbReference type="Proteomes" id="UP000324241"/>
    </source>
</evidence>
<dbReference type="Gene3D" id="1.10.10.10">
    <property type="entry name" value="Winged helix-like DNA-binding domain superfamily/Winged helix DNA-binding domain"/>
    <property type="match status" value="1"/>
</dbReference>
<dbReference type="PANTHER" id="PTHR43712:SF15">
    <property type="entry name" value="MONODICTYPHENONE CLUSTER TRANSCRIPTIONAL COACTIVATOR MDPA"/>
    <property type="match status" value="1"/>
</dbReference>
<dbReference type="Proteomes" id="UP000308092">
    <property type="component" value="Unassembled WGS sequence"/>
</dbReference>
<reference evidence="2 3" key="1">
    <citation type="submission" date="2019-03" db="EMBL/GenBank/DDBJ databases">
        <title>The genome sequence of a newly discovered highly antifungal drug resistant Aspergillus species, Aspergillus tanneri NIH 1004.</title>
        <authorList>
            <person name="Mounaud S."/>
            <person name="Singh I."/>
            <person name="Joardar V."/>
            <person name="Pakala S."/>
            <person name="Pakala S."/>
            <person name="Venepally P."/>
            <person name="Hoover J."/>
            <person name="Nierman W."/>
            <person name="Chung J."/>
            <person name="Losada L."/>
        </authorList>
    </citation>
    <scope>NUCLEOTIDE SEQUENCE [LARGE SCALE GENOMIC DNA]</scope>
    <source>
        <strain evidence="2 3">NIH1004</strain>
    </source>
</reference>
<dbReference type="InterPro" id="IPR029063">
    <property type="entry name" value="SAM-dependent_MTases_sf"/>
</dbReference>
<keyword evidence="3" id="KW-1185">Reference proteome</keyword>
<evidence type="ECO:0000313" key="1">
    <source>
        <dbReference type="EMBL" id="KAA8646589.1"/>
    </source>
</evidence>
<dbReference type="Proteomes" id="UP000324241">
    <property type="component" value="Unassembled WGS sequence"/>
</dbReference>
<dbReference type="InterPro" id="IPR036390">
    <property type="entry name" value="WH_DNA-bd_sf"/>
</dbReference>